<evidence type="ECO:0000313" key="14">
    <source>
        <dbReference type="EMBL" id="UYQ93098.1"/>
    </source>
</evidence>
<keyword evidence="9 10" id="KW-0998">Cell outer membrane</keyword>
<keyword evidence="4 10" id="KW-0812">Transmembrane</keyword>
<keyword evidence="8 14" id="KW-0675">Receptor</keyword>
<keyword evidence="2 10" id="KW-0813">Transport</keyword>
<evidence type="ECO:0000256" key="1">
    <source>
        <dbReference type="ARBA" id="ARBA00004571"/>
    </source>
</evidence>
<dbReference type="CDD" id="cd01347">
    <property type="entry name" value="ligand_gated_channel"/>
    <property type="match status" value="1"/>
</dbReference>
<evidence type="ECO:0000313" key="15">
    <source>
        <dbReference type="Proteomes" id="UP001162741"/>
    </source>
</evidence>
<dbReference type="PROSITE" id="PS52016">
    <property type="entry name" value="TONB_DEPENDENT_REC_3"/>
    <property type="match status" value="1"/>
</dbReference>
<dbReference type="Pfam" id="PF00593">
    <property type="entry name" value="TonB_dep_Rec_b-barrel"/>
    <property type="match status" value="1"/>
</dbReference>
<dbReference type="InterPro" id="IPR036942">
    <property type="entry name" value="Beta-barrel_TonB_sf"/>
</dbReference>
<dbReference type="InterPro" id="IPR037066">
    <property type="entry name" value="Plug_dom_sf"/>
</dbReference>
<feature type="domain" description="TonB-dependent receptor plug" evidence="13">
    <location>
        <begin position="22"/>
        <end position="127"/>
    </location>
</feature>
<dbReference type="EMBL" id="CP107006">
    <property type="protein sequence ID" value="UYQ93098.1"/>
    <property type="molecule type" value="Genomic_DNA"/>
</dbReference>
<keyword evidence="7 10" id="KW-0472">Membrane</keyword>
<organism evidence="14 15">
    <name type="scientific">Chitinophaga horti</name>
    <dbReference type="NCBI Taxonomy" id="2920382"/>
    <lineage>
        <taxon>Bacteria</taxon>
        <taxon>Pseudomonadati</taxon>
        <taxon>Bacteroidota</taxon>
        <taxon>Chitinophagia</taxon>
        <taxon>Chitinophagales</taxon>
        <taxon>Chitinophagaceae</taxon>
        <taxon>Chitinophaga</taxon>
    </lineage>
</organism>
<proteinExistence type="inferred from homology"/>
<name>A0ABY6J0A2_9BACT</name>
<keyword evidence="15" id="KW-1185">Reference proteome</keyword>
<reference evidence="14" key="1">
    <citation type="submission" date="2022-10" db="EMBL/GenBank/DDBJ databases">
        <title>Chitinophaga sp. nov., isolated from soil.</title>
        <authorList>
            <person name="Jeon C.O."/>
        </authorList>
    </citation>
    <scope>NUCLEOTIDE SEQUENCE</scope>
    <source>
        <strain evidence="14">R8</strain>
    </source>
</reference>
<evidence type="ECO:0000256" key="6">
    <source>
        <dbReference type="ARBA" id="ARBA00023077"/>
    </source>
</evidence>
<evidence type="ECO:0000256" key="9">
    <source>
        <dbReference type="ARBA" id="ARBA00023237"/>
    </source>
</evidence>
<keyword evidence="6 11" id="KW-0798">TonB box</keyword>
<dbReference type="InterPro" id="IPR000531">
    <property type="entry name" value="Beta-barrel_TonB"/>
</dbReference>
<evidence type="ECO:0000256" key="7">
    <source>
        <dbReference type="ARBA" id="ARBA00023136"/>
    </source>
</evidence>
<sequence>MQQKDLGEVVVTATRTESLSSKVPIPVSVISRKQIDMLGSRRLDEVLREQTGLALVSDVSGGSHGSGLQLQGFDPAYTMIMIDGQPLIGRNSGMLDLSRITIADIERIEIVKGASSCLYGSEALAGVINIITRKPLSAISLNANLRYGTYNTFDAIMEGGLPFHHNKGHISLSGNYYRTDGFNANPDAQQANTVLPYATYTLQARGGYLLNENNRLNLSARWAHLHQHNDYGYISGVTTSDKRSEKDLNIMATLDSRLRDSSTLKTQYYLTRYGTNESIANKTTGAALEDNFFTQYMQGAELQYTNKWFTGGAGGTLESLEATRYSAKRQMQSAFAYMQIDWKIGAQFGILGGLRYDRNNLYGDQLSPKLAVRYTPNHIINFKASVGRGFKAPDFRQSYLSFTNAQVGYTVLGVEEFETGLQRLQDAGEIGNVLPAAASIRSLSPERSTSYNAGFTLTPLRKIKVEMNVFRNDVTDLINTITVAEKTNGWQVYSYVNVSKARMQGLEVNASWQLPYGFSLSGGYQLLYAKNRDVIDSIKSGTGNYASIADSYGQARRSTEKDYYGIENRSRHMGNLRLAYEHKPLGITVSLRANYRGKYGYTDLNGNQFIDEYDRFVKGYTLLNATVGKTFLQNRLSAQLSVDNITGHMNPFIPNLAGRVYTVGIGWKFLKP</sequence>
<dbReference type="RefSeq" id="WP_264281233.1">
    <property type="nucleotide sequence ID" value="NZ_CP107006.1"/>
</dbReference>
<dbReference type="PANTHER" id="PTHR30069:SF29">
    <property type="entry name" value="HEMOGLOBIN AND HEMOGLOBIN-HAPTOGLOBIN-BINDING PROTEIN 1-RELATED"/>
    <property type="match status" value="1"/>
</dbReference>
<comment type="similarity">
    <text evidence="10 11">Belongs to the TonB-dependent receptor family.</text>
</comment>
<keyword evidence="3 10" id="KW-1134">Transmembrane beta strand</keyword>
<evidence type="ECO:0000256" key="11">
    <source>
        <dbReference type="RuleBase" id="RU003357"/>
    </source>
</evidence>
<evidence type="ECO:0000259" key="12">
    <source>
        <dbReference type="Pfam" id="PF00593"/>
    </source>
</evidence>
<protein>
    <submittedName>
        <fullName evidence="14">TonB-dependent receptor</fullName>
    </submittedName>
</protein>
<dbReference type="Gene3D" id="2.170.130.10">
    <property type="entry name" value="TonB-dependent receptor, plug domain"/>
    <property type="match status" value="1"/>
</dbReference>
<dbReference type="Proteomes" id="UP001162741">
    <property type="component" value="Chromosome"/>
</dbReference>
<feature type="domain" description="TonB-dependent receptor-like beta-barrel" evidence="12">
    <location>
        <begin position="149"/>
        <end position="645"/>
    </location>
</feature>
<accession>A0ABY6J0A2</accession>
<evidence type="ECO:0000256" key="2">
    <source>
        <dbReference type="ARBA" id="ARBA00022448"/>
    </source>
</evidence>
<evidence type="ECO:0000256" key="8">
    <source>
        <dbReference type="ARBA" id="ARBA00023170"/>
    </source>
</evidence>
<dbReference type="SUPFAM" id="SSF56935">
    <property type="entry name" value="Porins"/>
    <property type="match status" value="1"/>
</dbReference>
<dbReference type="Pfam" id="PF07715">
    <property type="entry name" value="Plug"/>
    <property type="match status" value="1"/>
</dbReference>
<gene>
    <name evidence="14" type="ORF">MKQ68_23740</name>
</gene>
<keyword evidence="5" id="KW-0732">Signal</keyword>
<dbReference type="InterPro" id="IPR012910">
    <property type="entry name" value="Plug_dom"/>
</dbReference>
<dbReference type="InterPro" id="IPR039426">
    <property type="entry name" value="TonB-dep_rcpt-like"/>
</dbReference>
<evidence type="ECO:0000256" key="5">
    <source>
        <dbReference type="ARBA" id="ARBA00022729"/>
    </source>
</evidence>
<dbReference type="Gene3D" id="2.40.170.20">
    <property type="entry name" value="TonB-dependent receptor, beta-barrel domain"/>
    <property type="match status" value="1"/>
</dbReference>
<evidence type="ECO:0000259" key="13">
    <source>
        <dbReference type="Pfam" id="PF07715"/>
    </source>
</evidence>
<evidence type="ECO:0000256" key="4">
    <source>
        <dbReference type="ARBA" id="ARBA00022692"/>
    </source>
</evidence>
<comment type="subcellular location">
    <subcellularLocation>
        <location evidence="1 10">Cell outer membrane</location>
        <topology evidence="1 10">Multi-pass membrane protein</topology>
    </subcellularLocation>
</comment>
<evidence type="ECO:0000256" key="10">
    <source>
        <dbReference type="PROSITE-ProRule" id="PRU01360"/>
    </source>
</evidence>
<evidence type="ECO:0000256" key="3">
    <source>
        <dbReference type="ARBA" id="ARBA00022452"/>
    </source>
</evidence>
<dbReference type="PANTHER" id="PTHR30069">
    <property type="entry name" value="TONB-DEPENDENT OUTER MEMBRANE RECEPTOR"/>
    <property type="match status" value="1"/>
</dbReference>